<evidence type="ECO:0000313" key="3">
    <source>
        <dbReference type="EMBL" id="UMM40748.1"/>
    </source>
</evidence>
<name>A0AAE9FF01_CAEBR</name>
<dbReference type="EMBL" id="CP092625">
    <property type="protein sequence ID" value="UMM40748.1"/>
    <property type="molecule type" value="Genomic_DNA"/>
</dbReference>
<accession>A0AAE9FF01</accession>
<evidence type="ECO:0000313" key="4">
    <source>
        <dbReference type="Proteomes" id="UP000829354"/>
    </source>
</evidence>
<reference evidence="3 4" key="1">
    <citation type="submission" date="2022-04" db="EMBL/GenBank/DDBJ databases">
        <title>Chromosome-level reference genomes for two strains of Caenorhabditis briggsae: an improved platform for comparative genomics.</title>
        <authorList>
            <person name="Stevens L."/>
            <person name="Andersen E."/>
        </authorList>
    </citation>
    <scope>NUCLEOTIDE SEQUENCE [LARGE SCALE GENOMIC DNA]</scope>
    <source>
        <strain evidence="3">VX34</strain>
        <tissue evidence="3">Whole-organism</tissue>
    </source>
</reference>
<feature type="region of interest" description="Disordered" evidence="1">
    <location>
        <begin position="1"/>
        <end position="30"/>
    </location>
</feature>
<protein>
    <submittedName>
        <fullName evidence="3">Uncharacterized protein</fullName>
    </submittedName>
</protein>
<evidence type="ECO:0000313" key="2">
    <source>
        <dbReference type="EMBL" id="UMM40746.1"/>
    </source>
</evidence>
<proteinExistence type="predicted"/>
<evidence type="ECO:0000256" key="1">
    <source>
        <dbReference type="SAM" id="MobiDB-lite"/>
    </source>
</evidence>
<dbReference type="AlphaFoldDB" id="A0AAE9FF01"/>
<dbReference type="Proteomes" id="UP000829354">
    <property type="component" value="Chromosome X"/>
</dbReference>
<gene>
    <name evidence="2" type="ORF">L5515_017262</name>
    <name evidence="3" type="ORF">L5515_017264</name>
</gene>
<keyword evidence="4" id="KW-1185">Reference proteome</keyword>
<organism evidence="3 4">
    <name type="scientific">Caenorhabditis briggsae</name>
    <dbReference type="NCBI Taxonomy" id="6238"/>
    <lineage>
        <taxon>Eukaryota</taxon>
        <taxon>Metazoa</taxon>
        <taxon>Ecdysozoa</taxon>
        <taxon>Nematoda</taxon>
        <taxon>Chromadorea</taxon>
        <taxon>Rhabditida</taxon>
        <taxon>Rhabditina</taxon>
        <taxon>Rhabditomorpha</taxon>
        <taxon>Rhabditoidea</taxon>
        <taxon>Rhabditidae</taxon>
        <taxon>Peloderinae</taxon>
        <taxon>Caenorhabditis</taxon>
    </lineage>
</organism>
<sequence>MEPPDARSLRFSKPTSKRRSFSESQPTVKSKENHAFFHRLIKRSVKSSTKRTLGFTTFSAKFDLCALLSTKIRELSSRRASLKLEPYELDPNVVNSIHVPLQQTEYYHEYDGKQIEMTVGILFLFEKFLASNQISRFCHIN</sequence>
<dbReference type="EMBL" id="CP092625">
    <property type="protein sequence ID" value="UMM40746.1"/>
    <property type="molecule type" value="Genomic_DNA"/>
</dbReference>